<evidence type="ECO:0000256" key="3">
    <source>
        <dbReference type="ARBA" id="ARBA00023123"/>
    </source>
</evidence>
<feature type="coiled-coil region" evidence="7">
    <location>
        <begin position="1228"/>
        <end position="1255"/>
    </location>
</feature>
<feature type="compositionally biased region" description="Basic and acidic residues" evidence="8">
    <location>
        <begin position="780"/>
        <end position="813"/>
    </location>
</feature>
<dbReference type="GO" id="GO:0051015">
    <property type="term" value="F:actin filament binding"/>
    <property type="evidence" value="ECO:0007669"/>
    <property type="project" value="TreeGrafter"/>
</dbReference>
<feature type="region of interest" description="Disordered" evidence="8">
    <location>
        <begin position="780"/>
        <end position="912"/>
    </location>
</feature>
<evidence type="ECO:0000256" key="6">
    <source>
        <dbReference type="PROSITE-ProRule" id="PRU00782"/>
    </source>
</evidence>
<dbReference type="InterPro" id="IPR036961">
    <property type="entry name" value="Kinesin_motor_dom_sf"/>
</dbReference>
<dbReference type="GO" id="GO:0016459">
    <property type="term" value="C:myosin complex"/>
    <property type="evidence" value="ECO:0007669"/>
    <property type="project" value="UniProtKB-KW"/>
</dbReference>
<evidence type="ECO:0000256" key="4">
    <source>
        <dbReference type="ARBA" id="ARBA00023175"/>
    </source>
</evidence>
<keyword evidence="3 6" id="KW-0518">Myosin</keyword>
<gene>
    <name evidence="10" type="ORF">HERI1096_LOCUS28417</name>
    <name evidence="11" type="ORF">HERI1096_LOCUS28418</name>
</gene>
<dbReference type="SUPFAM" id="SSF52540">
    <property type="entry name" value="P-loop containing nucleoside triphosphate hydrolases"/>
    <property type="match status" value="1"/>
</dbReference>
<keyword evidence="2 6" id="KW-0067">ATP-binding</keyword>
<feature type="compositionally biased region" description="Acidic residues" evidence="8">
    <location>
        <begin position="883"/>
        <end position="900"/>
    </location>
</feature>
<feature type="binding site" evidence="6">
    <location>
        <begin position="40"/>
        <end position="47"/>
    </location>
    <ligand>
        <name>ATP</name>
        <dbReference type="ChEBI" id="CHEBI:30616"/>
    </ligand>
</feature>
<dbReference type="Gene3D" id="1.10.10.820">
    <property type="match status" value="1"/>
</dbReference>
<dbReference type="InterPro" id="IPR001609">
    <property type="entry name" value="Myosin_head_motor_dom-like"/>
</dbReference>
<dbReference type="EMBL" id="HBHX01051489">
    <property type="protein sequence ID" value="CAE0130944.1"/>
    <property type="molecule type" value="Transcribed_RNA"/>
</dbReference>
<dbReference type="Gene3D" id="3.40.850.10">
    <property type="entry name" value="Kinesin motor domain"/>
    <property type="match status" value="1"/>
</dbReference>
<evidence type="ECO:0000313" key="11">
    <source>
        <dbReference type="EMBL" id="CAE0130946.1"/>
    </source>
</evidence>
<dbReference type="PROSITE" id="PS50096">
    <property type="entry name" value="IQ"/>
    <property type="match status" value="1"/>
</dbReference>
<evidence type="ECO:0000256" key="8">
    <source>
        <dbReference type="SAM" id="MobiDB-lite"/>
    </source>
</evidence>
<feature type="region of interest" description="Actin-binding" evidence="6">
    <location>
        <begin position="530"/>
        <end position="552"/>
    </location>
</feature>
<protein>
    <recommendedName>
        <fullName evidence="9">Myosin motor domain-containing protein</fullName>
    </recommendedName>
</protein>
<feature type="compositionally biased region" description="Polar residues" evidence="8">
    <location>
        <begin position="1404"/>
        <end position="1413"/>
    </location>
</feature>
<reference evidence="11" key="1">
    <citation type="submission" date="2021-01" db="EMBL/GenBank/DDBJ databases">
        <authorList>
            <person name="Corre E."/>
            <person name="Pelletier E."/>
            <person name="Niang G."/>
            <person name="Scheremetjew M."/>
            <person name="Finn R."/>
            <person name="Kale V."/>
            <person name="Holt S."/>
            <person name="Cochrane G."/>
            <person name="Meng A."/>
            <person name="Brown T."/>
            <person name="Cohen L."/>
        </authorList>
    </citation>
    <scope>NUCLEOTIDE SEQUENCE</scope>
    <source>
        <strain evidence="11">CCMP281</strain>
    </source>
</reference>
<keyword evidence="5 6" id="KW-0009">Actin-binding</keyword>
<name>A0A6T9KJ80_9EUKA</name>
<accession>A0A6T9KJ80</accession>
<evidence type="ECO:0000256" key="1">
    <source>
        <dbReference type="ARBA" id="ARBA00022741"/>
    </source>
</evidence>
<dbReference type="EMBL" id="HBHX01051490">
    <property type="protein sequence ID" value="CAE0130946.1"/>
    <property type="molecule type" value="Transcribed_RNA"/>
</dbReference>
<keyword evidence="7" id="KW-0175">Coiled coil</keyword>
<keyword evidence="1 6" id="KW-0547">Nucleotide-binding</keyword>
<evidence type="ECO:0000313" key="10">
    <source>
        <dbReference type="EMBL" id="CAE0130944.1"/>
    </source>
</evidence>
<dbReference type="Gene3D" id="1.20.58.530">
    <property type="match status" value="1"/>
</dbReference>
<feature type="domain" description="Myosin motor" evidence="9">
    <location>
        <begin position="1"/>
        <end position="650"/>
    </location>
</feature>
<feature type="compositionally biased region" description="Basic and acidic residues" evidence="8">
    <location>
        <begin position="866"/>
        <end position="882"/>
    </location>
</feature>
<evidence type="ECO:0000256" key="5">
    <source>
        <dbReference type="ARBA" id="ARBA00023203"/>
    </source>
</evidence>
<feature type="region of interest" description="Disordered" evidence="8">
    <location>
        <begin position="982"/>
        <end position="1001"/>
    </location>
</feature>
<dbReference type="Gene3D" id="1.20.120.720">
    <property type="entry name" value="Myosin VI head, motor domain, U50 subdomain"/>
    <property type="match status" value="1"/>
</dbReference>
<dbReference type="GO" id="GO:0007015">
    <property type="term" value="P:actin filament organization"/>
    <property type="evidence" value="ECO:0007669"/>
    <property type="project" value="TreeGrafter"/>
</dbReference>
<dbReference type="InterPro" id="IPR027417">
    <property type="entry name" value="P-loop_NTPase"/>
</dbReference>
<sequence>MKKYLGKSIGSQPPHIFAIADRMYRLLISQGESQAIVVSGPSGSGKTETCKLVLRHLAFVTKDAKVEAKSSLKSSMELGSLLVMTNPLLEAFGNAETVLNKNSSRFGKFVQIHVSRENGQGAILGASIQTYLLETTRVVQQSANECNYHIFYQLLLGSSSADLKKIGLVQDANKYSFLRSGTGKATPRHGVDADGYGETVEVMKAINVPEPLRMAVLKTLSGLLRLGNIDFGENQNGDSMITSMSDMKAAADLLDANEALLQQSLCSRTMKLKSGEMQIPLKPDEASSSRDALAKALYQKLFGWIVAQINGSLMDPSVKTSSHSFLGILDIYGFENFERNSLEQLFINFTNEQLHQHFAVSLFKTEQEIYMAEGIIWPGVDWEDNADCIELISGKTPKSIFNMLTEHSRLPKTNDGEMTEKLLTDHRKSKYIYAAKMGMGTGRTKVANRLTHKEAFVIRHFAGEVVYRTEGWLRKNTDTLHEDLSLCMSSSSSPLLAQLFSVGTINAITGGKRGGGNRAGFVADKYSRQLDDLMRTLKATHSHFVRCIKPNHQQAPRKFVDDLVLHQLNNSGMVDAVRLLAAGYPTRVSFDTLEKQFKPLAPAKFQALPASMFSVAILRAFNLGQSEFLIGLSKAFFKAGKLAFVDEMLSNSAALDQKFFDRMGRLLCLWRFRRAVAAVRCLLFLNAKMRRLRALWKFRQTSMVASFIGKTWVRRANEIRYGRAIEVLQAMGRGFCARKLRAHRAKGVEVIQKMGRGYLARIYRDKVKIQREQEVKARIKAERERKHRERKEAAEAKERAAKEAREAAEAERRGKLKAANTNKMGDAGAVPVEEPPPPLHPAETQSSTGSAADGGVQMKFSRKKLGSTDEDKPADKADKDGDGNESEGSDMYQEDSDEEDNFHRNESNDLANPRELLAATAALDVRQSRASSSAGMNIPGLKLGGVGEEEDGDTAPLGSTDRRSVRATPSRLSRMKMDVMGSLTPRSARGGGSSFFASGRTKGGPDGKRLFLTKMSKGSIVACAAVRVSKRGDPYSSGWQERFVLLVGDVLFIFNMAGQPELPLGLRLWPSQVVCLSQSTLSTSNSPVPTVRDGSFAVSAKAASLGALAVQGDDKPAMELLAVAMHQGVSNVRRARQQARLMLAQQLCHEKKLSLLKTRHMIELLHKSQEMFFEAGSGQFDDCNAVCMHSGVMRQSLIDVTPFMPVSDFICEYCSCVIIREEQALATQEAADARVEEHMSQLAKEEKRKLQVDDETLLVARDVRVLRQRRKQANDEALAQWEQVRHAMPKRLAIEKQASELKLRKSFSGLPPAEAEATRNDLVQKLQQYQAERDRAQALLQAREGGSAAPAAAPVKTGGLGRKLSFGRKEKTKPPPAEVVPDSGVAAVPTAPPAKEEIKRKGSFTKSASTLTRVLSFGRSKKDKSEDGEEPKKRESAAGAMVRKLSFGKKK</sequence>
<dbReference type="PROSITE" id="PS51456">
    <property type="entry name" value="MYOSIN_MOTOR"/>
    <property type="match status" value="1"/>
</dbReference>
<evidence type="ECO:0000256" key="2">
    <source>
        <dbReference type="ARBA" id="ARBA00022840"/>
    </source>
</evidence>
<dbReference type="Pfam" id="PF00063">
    <property type="entry name" value="Myosin_head"/>
    <property type="match status" value="1"/>
</dbReference>
<dbReference type="SMART" id="SM00242">
    <property type="entry name" value="MYSc"/>
    <property type="match status" value="1"/>
</dbReference>
<dbReference type="PANTHER" id="PTHR13140">
    <property type="entry name" value="MYOSIN"/>
    <property type="match status" value="1"/>
</dbReference>
<comment type="similarity">
    <text evidence="6">Belongs to the TRAFAC class myosin-kinesin ATPase superfamily. Myosin family.</text>
</comment>
<dbReference type="GO" id="GO:0016020">
    <property type="term" value="C:membrane"/>
    <property type="evidence" value="ECO:0007669"/>
    <property type="project" value="TreeGrafter"/>
</dbReference>
<keyword evidence="4 6" id="KW-0505">Motor protein</keyword>
<dbReference type="GO" id="GO:0000146">
    <property type="term" value="F:microfilament motor activity"/>
    <property type="evidence" value="ECO:0007669"/>
    <property type="project" value="TreeGrafter"/>
</dbReference>
<dbReference type="GO" id="GO:0005737">
    <property type="term" value="C:cytoplasm"/>
    <property type="evidence" value="ECO:0007669"/>
    <property type="project" value="TreeGrafter"/>
</dbReference>
<dbReference type="PANTHER" id="PTHR13140:SF706">
    <property type="entry name" value="DILUTE CLASS UNCONVENTIONAL MYOSIN, ISOFORM C"/>
    <property type="match status" value="1"/>
</dbReference>
<dbReference type="CDD" id="cd00124">
    <property type="entry name" value="MYSc"/>
    <property type="match status" value="1"/>
</dbReference>
<evidence type="ECO:0000259" key="9">
    <source>
        <dbReference type="PROSITE" id="PS51456"/>
    </source>
</evidence>
<evidence type="ECO:0000256" key="7">
    <source>
        <dbReference type="SAM" id="Coils"/>
    </source>
</evidence>
<dbReference type="GO" id="GO:0005524">
    <property type="term" value="F:ATP binding"/>
    <property type="evidence" value="ECO:0007669"/>
    <property type="project" value="UniProtKB-UniRule"/>
</dbReference>
<proteinExistence type="inferred from homology"/>
<dbReference type="PRINTS" id="PR00193">
    <property type="entry name" value="MYOSINHEAVY"/>
</dbReference>
<organism evidence="11">
    <name type="scientific">Haptolina ericina</name>
    <dbReference type="NCBI Taxonomy" id="156174"/>
    <lineage>
        <taxon>Eukaryota</taxon>
        <taxon>Haptista</taxon>
        <taxon>Haptophyta</taxon>
        <taxon>Prymnesiophyceae</taxon>
        <taxon>Prymnesiales</taxon>
        <taxon>Prymnesiaceae</taxon>
        <taxon>Haptolina</taxon>
    </lineage>
</organism>
<dbReference type="Gene3D" id="1.20.5.4820">
    <property type="match status" value="1"/>
</dbReference>
<feature type="region of interest" description="Disordered" evidence="8">
    <location>
        <begin position="1343"/>
        <end position="1451"/>
    </location>
</feature>
<feature type="region of interest" description="Disordered" evidence="8">
    <location>
        <begin position="927"/>
        <end position="970"/>
    </location>
</feature>